<dbReference type="InterPro" id="IPR001173">
    <property type="entry name" value="Glyco_trans_2-like"/>
</dbReference>
<evidence type="ECO:0000259" key="3">
    <source>
        <dbReference type="Pfam" id="PF00535"/>
    </source>
</evidence>
<dbReference type="EMBL" id="JAHLFU010000257">
    <property type="protein sequence ID" value="MBU3854606.1"/>
    <property type="molecule type" value="Genomic_DNA"/>
</dbReference>
<keyword evidence="1 4" id="KW-0328">Glycosyltransferase</keyword>
<reference evidence="4" key="1">
    <citation type="journal article" date="2021" name="PeerJ">
        <title>Extensive microbial diversity within the chicken gut microbiome revealed by metagenomics and culture.</title>
        <authorList>
            <person name="Gilroy R."/>
            <person name="Ravi A."/>
            <person name="Getino M."/>
            <person name="Pursley I."/>
            <person name="Horton D.L."/>
            <person name="Alikhan N.F."/>
            <person name="Baker D."/>
            <person name="Gharbi K."/>
            <person name="Hall N."/>
            <person name="Watson M."/>
            <person name="Adriaenssens E.M."/>
            <person name="Foster-Nyarko E."/>
            <person name="Jarju S."/>
            <person name="Secka A."/>
            <person name="Antonio M."/>
            <person name="Oren A."/>
            <person name="Chaudhuri R.R."/>
            <person name="La Ragione R."/>
            <person name="Hildebrand F."/>
            <person name="Pallen M.J."/>
        </authorList>
    </citation>
    <scope>NUCLEOTIDE SEQUENCE</scope>
    <source>
        <strain evidence="4">G3-2149</strain>
    </source>
</reference>
<keyword evidence="2 4" id="KW-0808">Transferase</keyword>
<dbReference type="Pfam" id="PF00535">
    <property type="entry name" value="Glycos_transf_2"/>
    <property type="match status" value="1"/>
</dbReference>
<name>A0A9E2L7R3_9BACT</name>
<dbReference type="SUPFAM" id="SSF53448">
    <property type="entry name" value="Nucleotide-diphospho-sugar transferases"/>
    <property type="match status" value="1"/>
</dbReference>
<dbReference type="CDD" id="cd00761">
    <property type="entry name" value="Glyco_tranf_GTA_type"/>
    <property type="match status" value="1"/>
</dbReference>
<dbReference type="PANTHER" id="PTHR22916">
    <property type="entry name" value="GLYCOSYLTRANSFERASE"/>
    <property type="match status" value="1"/>
</dbReference>
<proteinExistence type="predicted"/>
<organism evidence="4 5">
    <name type="scientific">Candidatus Paraprevotella stercoravium</name>
    <dbReference type="NCBI Taxonomy" id="2838725"/>
    <lineage>
        <taxon>Bacteria</taxon>
        <taxon>Pseudomonadati</taxon>
        <taxon>Bacteroidota</taxon>
        <taxon>Bacteroidia</taxon>
        <taxon>Bacteroidales</taxon>
        <taxon>Prevotellaceae</taxon>
        <taxon>Paraprevotella</taxon>
    </lineage>
</organism>
<protein>
    <submittedName>
        <fullName evidence="4">Glycosyltransferase</fullName>
        <ecNumber evidence="4">2.4.-.-</ecNumber>
    </submittedName>
</protein>
<dbReference type="Gene3D" id="3.90.550.10">
    <property type="entry name" value="Spore Coat Polysaccharide Biosynthesis Protein SpsA, Chain A"/>
    <property type="match status" value="1"/>
</dbReference>
<feature type="domain" description="Glycosyltransferase 2-like" evidence="3">
    <location>
        <begin position="4"/>
        <end position="145"/>
    </location>
</feature>
<dbReference type="AlphaFoldDB" id="A0A9E2L7R3"/>
<evidence type="ECO:0000256" key="2">
    <source>
        <dbReference type="ARBA" id="ARBA00022679"/>
    </source>
</evidence>
<dbReference type="Proteomes" id="UP000823865">
    <property type="component" value="Unassembled WGS sequence"/>
</dbReference>
<reference evidence="4" key="2">
    <citation type="submission" date="2021-04" db="EMBL/GenBank/DDBJ databases">
        <authorList>
            <person name="Gilroy R."/>
        </authorList>
    </citation>
    <scope>NUCLEOTIDE SEQUENCE</scope>
    <source>
        <strain evidence="4">G3-2149</strain>
    </source>
</reference>
<sequence>MKVSVIVPIYKVERFIGKCVDSLLAQTFDEVEFIFVDDASPDNSIDILKKCIEKYPQRKSQIRILTHEVNKGLPAARNTGLAVATGEYIFHCDSDDYVESEMLETLYRVAKEKEADIVWCDWWLSFERNERYMKQPGYDSPMEALKVMLAGLMKFNVWNKLVRRSLYTENGISFPAGYGMGEDMTMMLLFAVAGKVAYVPEAFYHYVKLNTEAYSQNYSVSHLESVKYNIGRVEDFLRKRFGNALDLEIACLKLEAKFPFLMSGNPEFYRLWSATYPESDRYIMRNHYIFARRRLVQWCASKKLWCLVRFHYWIVDRLVYGCIYK</sequence>
<evidence type="ECO:0000313" key="5">
    <source>
        <dbReference type="Proteomes" id="UP000823865"/>
    </source>
</evidence>
<gene>
    <name evidence="4" type="ORF">H9789_12480</name>
</gene>
<dbReference type="GO" id="GO:0016758">
    <property type="term" value="F:hexosyltransferase activity"/>
    <property type="evidence" value="ECO:0007669"/>
    <property type="project" value="UniProtKB-ARBA"/>
</dbReference>
<evidence type="ECO:0000256" key="1">
    <source>
        <dbReference type="ARBA" id="ARBA00022676"/>
    </source>
</evidence>
<dbReference type="PANTHER" id="PTHR22916:SF51">
    <property type="entry name" value="GLYCOSYLTRANSFERASE EPSH-RELATED"/>
    <property type="match status" value="1"/>
</dbReference>
<dbReference type="InterPro" id="IPR029044">
    <property type="entry name" value="Nucleotide-diphossugar_trans"/>
</dbReference>
<accession>A0A9E2L7R3</accession>
<evidence type="ECO:0000313" key="4">
    <source>
        <dbReference type="EMBL" id="MBU3854606.1"/>
    </source>
</evidence>
<dbReference type="EC" id="2.4.-.-" evidence="4"/>
<comment type="caution">
    <text evidence="4">The sequence shown here is derived from an EMBL/GenBank/DDBJ whole genome shotgun (WGS) entry which is preliminary data.</text>
</comment>